<sequence>MYKKILKKITALFLAGAMVLPGLTVRAGSEDEIAVNTEENVTIDREHFPDEKFRSYIDTYIDWNHDGVLSQNERSSVKYISVTDLGITDLSGIEYFPLLVGLSCSTNSITTLDLSANTALEMLYCSENGMTSLNISGCTALQTLACGWNELDSLDLSQNVNLVHITCEDNNLASLDLSRNKVLEELYCGWNKLTSLDLSQNTKLTRLSCYENHMKTLELGNNQNLSLLLLSNQTISMEANWVNGEWILDMSQAIEKDKLTRLTPNHGDYDAETGILVLPEGQPDHIQYEYETNSAENMSVEVEISYNRSLPFVDVNEGDWFYDTVYYNYFEGLMTGLDPIHFGPADSLARAQFAVILWRMNGSPEVEYKALFPDVQDGIWYTDAILWAESTGVVTGYTNTGMFGPADKITREQMAVMMYRYAKYLKYDVGKKEDFSRFEDAAMVSRYAEDAMQWAVGNGIITGKNNGTIIDPLGNAARAECAAIIQRFISVGNE</sequence>
<name>A0ABT2RJI8_9FIRM</name>
<keyword evidence="6" id="KW-1185">Reference proteome</keyword>
<proteinExistence type="predicted"/>
<feature type="signal peptide" evidence="3">
    <location>
        <begin position="1"/>
        <end position="27"/>
    </location>
</feature>
<dbReference type="Pfam" id="PF00395">
    <property type="entry name" value="SLH"/>
    <property type="match status" value="2"/>
</dbReference>
<dbReference type="PANTHER" id="PTHR47566">
    <property type="match status" value="1"/>
</dbReference>
<dbReference type="RefSeq" id="WP_262574676.1">
    <property type="nucleotide sequence ID" value="NZ_JAOQJU010000002.1"/>
</dbReference>
<comment type="caution">
    <text evidence="5">The sequence shown here is derived from an EMBL/GenBank/DDBJ whole genome shotgun (WGS) entry which is preliminary data.</text>
</comment>
<keyword evidence="1" id="KW-0433">Leucine-rich repeat</keyword>
<feature type="domain" description="SLH" evidence="4">
    <location>
        <begin position="435"/>
        <end position="494"/>
    </location>
</feature>
<protein>
    <submittedName>
        <fullName evidence="5">S-layer homology domain-containing protein</fullName>
    </submittedName>
</protein>
<dbReference type="Gene3D" id="3.80.10.10">
    <property type="entry name" value="Ribonuclease Inhibitor"/>
    <property type="match status" value="1"/>
</dbReference>
<dbReference type="PROSITE" id="PS51272">
    <property type="entry name" value="SLH"/>
    <property type="match status" value="3"/>
</dbReference>
<feature type="chain" id="PRO_5047293870" evidence="3">
    <location>
        <begin position="28"/>
        <end position="494"/>
    </location>
</feature>
<evidence type="ECO:0000259" key="4">
    <source>
        <dbReference type="PROSITE" id="PS51272"/>
    </source>
</evidence>
<gene>
    <name evidence="5" type="ORF">OCV99_02975</name>
</gene>
<dbReference type="InterPro" id="IPR032675">
    <property type="entry name" value="LRR_dom_sf"/>
</dbReference>
<dbReference type="InterPro" id="IPR001119">
    <property type="entry name" value="SLH_dom"/>
</dbReference>
<dbReference type="PANTHER" id="PTHR47566:SF1">
    <property type="entry name" value="PROTEIN NUD1"/>
    <property type="match status" value="1"/>
</dbReference>
<dbReference type="Proteomes" id="UP001652431">
    <property type="component" value="Unassembled WGS sequence"/>
</dbReference>
<evidence type="ECO:0000256" key="2">
    <source>
        <dbReference type="ARBA" id="ARBA00022737"/>
    </source>
</evidence>
<evidence type="ECO:0000313" key="6">
    <source>
        <dbReference type="Proteomes" id="UP001652431"/>
    </source>
</evidence>
<dbReference type="EMBL" id="JAOQJU010000002">
    <property type="protein sequence ID" value="MCU6685528.1"/>
    <property type="molecule type" value="Genomic_DNA"/>
</dbReference>
<dbReference type="InterPro" id="IPR052574">
    <property type="entry name" value="CDIRP"/>
</dbReference>
<reference evidence="5 6" key="1">
    <citation type="journal article" date="2021" name="ISME Commun">
        <title>Automated analysis of genomic sequences facilitates high-throughput and comprehensive description of bacteria.</title>
        <authorList>
            <person name="Hitch T.C.A."/>
        </authorList>
    </citation>
    <scope>NUCLEOTIDE SEQUENCE [LARGE SCALE GENOMIC DNA]</scope>
    <source>
        <strain evidence="5 6">Sanger_03</strain>
    </source>
</reference>
<evidence type="ECO:0000313" key="5">
    <source>
        <dbReference type="EMBL" id="MCU6685528.1"/>
    </source>
</evidence>
<accession>A0ABT2RJI8</accession>
<feature type="domain" description="SLH" evidence="4">
    <location>
        <begin position="308"/>
        <end position="367"/>
    </location>
</feature>
<organism evidence="5 6">
    <name type="scientific">Dorea acetigenes</name>
    <dbReference type="NCBI Taxonomy" id="2981787"/>
    <lineage>
        <taxon>Bacteria</taxon>
        <taxon>Bacillati</taxon>
        <taxon>Bacillota</taxon>
        <taxon>Clostridia</taxon>
        <taxon>Lachnospirales</taxon>
        <taxon>Lachnospiraceae</taxon>
        <taxon>Dorea</taxon>
    </lineage>
</organism>
<evidence type="ECO:0000256" key="1">
    <source>
        <dbReference type="ARBA" id="ARBA00022614"/>
    </source>
</evidence>
<evidence type="ECO:0000256" key="3">
    <source>
        <dbReference type="SAM" id="SignalP"/>
    </source>
</evidence>
<keyword evidence="3" id="KW-0732">Signal</keyword>
<dbReference type="SUPFAM" id="SSF52058">
    <property type="entry name" value="L domain-like"/>
    <property type="match status" value="1"/>
</dbReference>
<feature type="domain" description="SLH" evidence="4">
    <location>
        <begin position="368"/>
        <end position="432"/>
    </location>
</feature>
<keyword evidence="2" id="KW-0677">Repeat</keyword>